<dbReference type="Pfam" id="PF01476">
    <property type="entry name" value="LysM"/>
    <property type="match status" value="1"/>
</dbReference>
<dbReference type="AlphaFoldDB" id="A0A923HP17"/>
<dbReference type="EMBL" id="JACOFZ010000009">
    <property type="protein sequence ID" value="MBC3883090.1"/>
    <property type="molecule type" value="Genomic_DNA"/>
</dbReference>
<comment type="similarity">
    <text evidence="1">Belongs to the transglycosylase Slt family.</text>
</comment>
<feature type="region of interest" description="Disordered" evidence="2">
    <location>
        <begin position="417"/>
        <end position="447"/>
    </location>
</feature>
<evidence type="ECO:0000259" key="3">
    <source>
        <dbReference type="PROSITE" id="PS51782"/>
    </source>
</evidence>
<dbReference type="GO" id="GO:0016020">
    <property type="term" value="C:membrane"/>
    <property type="evidence" value="ECO:0007669"/>
    <property type="project" value="InterPro"/>
</dbReference>
<protein>
    <submittedName>
        <fullName evidence="4">Transglycosylase SLT domain-containing protein</fullName>
    </submittedName>
</protein>
<dbReference type="InterPro" id="IPR023346">
    <property type="entry name" value="Lysozyme-like_dom_sf"/>
</dbReference>
<evidence type="ECO:0000256" key="2">
    <source>
        <dbReference type="SAM" id="MobiDB-lite"/>
    </source>
</evidence>
<dbReference type="Gene3D" id="3.10.350.10">
    <property type="entry name" value="LysM domain"/>
    <property type="match status" value="1"/>
</dbReference>
<dbReference type="SMART" id="SM00257">
    <property type="entry name" value="LysM"/>
    <property type="match status" value="1"/>
</dbReference>
<dbReference type="InterPro" id="IPR036779">
    <property type="entry name" value="LysM_dom_sf"/>
</dbReference>
<reference evidence="4" key="1">
    <citation type="submission" date="2020-08" db="EMBL/GenBank/DDBJ databases">
        <title>Novel species isolated from subtropical streams in China.</title>
        <authorList>
            <person name="Lu H."/>
        </authorList>
    </citation>
    <scope>NUCLEOTIDE SEQUENCE</scope>
    <source>
        <strain evidence="4">LX22W</strain>
    </source>
</reference>
<dbReference type="Pfam" id="PF01464">
    <property type="entry name" value="SLT"/>
    <property type="match status" value="1"/>
</dbReference>
<evidence type="ECO:0000313" key="4">
    <source>
        <dbReference type="EMBL" id="MBC3883090.1"/>
    </source>
</evidence>
<name>A0A923HP17_9BURK</name>
<proteinExistence type="inferred from homology"/>
<dbReference type="PANTHER" id="PTHR37423:SF2">
    <property type="entry name" value="MEMBRANE-BOUND LYTIC MUREIN TRANSGLYCOSYLASE C"/>
    <property type="match status" value="1"/>
</dbReference>
<dbReference type="InterPro" id="IPR000189">
    <property type="entry name" value="Transglyc_AS"/>
</dbReference>
<evidence type="ECO:0000313" key="5">
    <source>
        <dbReference type="Proteomes" id="UP000627446"/>
    </source>
</evidence>
<dbReference type="SUPFAM" id="SSF53955">
    <property type="entry name" value="Lysozyme-like"/>
    <property type="match status" value="1"/>
</dbReference>
<sequence length="447" mass="50009">MLDITESDLWSRLRSGYAIPNLDNKLVNYQTDWYSSRTDYLLRTIQRGSRYLYHVVEALEKRGMPTDLALLPFIESAFNPQAVSSAKASGMWQFMPATGRDFNLKQSMFKDDRRGVLDSTEAALDYLQRLYNMFGDWQLALAAYNWGEGSVQRAIKRQQAMGLPIDFDSLSARMPAETKNYVPKLQAVKNIIGNPEQYGLNLPRLDNSPYFTSVKKEKDIDVDLAAKLADIPVSEFKALNPQFNRPVITGGNNTSILLPVEKLSIFENNFANWKGPFSSWTTLNINKSERVENLASRFGYQADVVREVNAIPAKTVVKAGSTILVPKLENASDENIPAHIAEQAQLNIEKAGSGTKKILVKVGRKDTLASLAKRYKVSVADIKGWNKLRRDQLNAGQKLELQIAVVSKAHGKSKIAASDKKTKVVTRASNKPVRKAAIQSNKKSRRV</sequence>
<dbReference type="InterPro" id="IPR018392">
    <property type="entry name" value="LysM"/>
</dbReference>
<dbReference type="PROSITE" id="PS51782">
    <property type="entry name" value="LYSM"/>
    <property type="match status" value="1"/>
</dbReference>
<gene>
    <name evidence="4" type="ORF">H8K36_16975</name>
</gene>
<dbReference type="SUPFAM" id="SSF54106">
    <property type="entry name" value="LysM domain"/>
    <property type="match status" value="1"/>
</dbReference>
<feature type="domain" description="LysM" evidence="3">
    <location>
        <begin position="358"/>
        <end position="401"/>
    </location>
</feature>
<dbReference type="PROSITE" id="PS00922">
    <property type="entry name" value="TRANSGLYCOSYLASE"/>
    <property type="match status" value="1"/>
</dbReference>
<dbReference type="GO" id="GO:0008933">
    <property type="term" value="F:peptidoglycan lytic transglycosylase activity"/>
    <property type="evidence" value="ECO:0007669"/>
    <property type="project" value="InterPro"/>
</dbReference>
<dbReference type="CDD" id="cd16894">
    <property type="entry name" value="MltD-like"/>
    <property type="match status" value="1"/>
</dbReference>
<comment type="caution">
    <text evidence="4">The sequence shown here is derived from an EMBL/GenBank/DDBJ whole genome shotgun (WGS) entry which is preliminary data.</text>
</comment>
<dbReference type="InterPro" id="IPR008258">
    <property type="entry name" value="Transglycosylase_SLT_dom_1"/>
</dbReference>
<dbReference type="CDD" id="cd00118">
    <property type="entry name" value="LysM"/>
    <property type="match status" value="1"/>
</dbReference>
<dbReference type="PANTHER" id="PTHR37423">
    <property type="entry name" value="SOLUBLE LYTIC MUREIN TRANSGLYCOSYLASE-RELATED"/>
    <property type="match status" value="1"/>
</dbReference>
<dbReference type="Gene3D" id="1.10.530.10">
    <property type="match status" value="1"/>
</dbReference>
<evidence type="ECO:0000256" key="1">
    <source>
        <dbReference type="ARBA" id="ARBA00007734"/>
    </source>
</evidence>
<accession>A0A923HP17</accession>
<dbReference type="Proteomes" id="UP000627446">
    <property type="component" value="Unassembled WGS sequence"/>
</dbReference>
<dbReference type="GO" id="GO:0000270">
    <property type="term" value="P:peptidoglycan metabolic process"/>
    <property type="evidence" value="ECO:0007669"/>
    <property type="project" value="InterPro"/>
</dbReference>
<keyword evidence="5" id="KW-1185">Reference proteome</keyword>
<organism evidence="4 5">
    <name type="scientific">Undibacterium nitidum</name>
    <dbReference type="NCBI Taxonomy" id="2762298"/>
    <lineage>
        <taxon>Bacteria</taxon>
        <taxon>Pseudomonadati</taxon>
        <taxon>Pseudomonadota</taxon>
        <taxon>Betaproteobacteria</taxon>
        <taxon>Burkholderiales</taxon>
        <taxon>Oxalobacteraceae</taxon>
        <taxon>Undibacterium</taxon>
    </lineage>
</organism>